<dbReference type="InterPro" id="IPR050307">
    <property type="entry name" value="Sterol_Desaturase_Related"/>
</dbReference>
<feature type="transmembrane region" description="Helical" evidence="5">
    <location>
        <begin position="95"/>
        <end position="113"/>
    </location>
</feature>
<proteinExistence type="predicted"/>
<feature type="transmembrane region" description="Helical" evidence="5">
    <location>
        <begin position="134"/>
        <end position="156"/>
    </location>
</feature>
<dbReference type="Pfam" id="PF04116">
    <property type="entry name" value="FA_hydroxylase"/>
    <property type="match status" value="1"/>
</dbReference>
<accession>A0A1I0S5J7</accession>
<protein>
    <submittedName>
        <fullName evidence="7">Sterol desaturase/sphingolipid hydroxylase, fatty acid hydroxylase superfamily</fullName>
    </submittedName>
</protein>
<feature type="transmembrane region" description="Helical" evidence="5">
    <location>
        <begin position="56"/>
        <end position="75"/>
    </location>
</feature>
<dbReference type="Proteomes" id="UP000199310">
    <property type="component" value="Unassembled WGS sequence"/>
</dbReference>
<organism evidence="7 8">
    <name type="scientific">Chitinophaga arvensicola</name>
    <dbReference type="NCBI Taxonomy" id="29529"/>
    <lineage>
        <taxon>Bacteria</taxon>
        <taxon>Pseudomonadati</taxon>
        <taxon>Bacteroidota</taxon>
        <taxon>Chitinophagia</taxon>
        <taxon>Chitinophagales</taxon>
        <taxon>Chitinophagaceae</taxon>
        <taxon>Chitinophaga</taxon>
    </lineage>
</organism>
<dbReference type="OrthoDB" id="9770329at2"/>
<evidence type="ECO:0000256" key="3">
    <source>
        <dbReference type="ARBA" id="ARBA00022989"/>
    </source>
</evidence>
<feature type="transmembrane region" description="Helical" evidence="5">
    <location>
        <begin position="162"/>
        <end position="183"/>
    </location>
</feature>
<sequence length="238" mass="27281">MEAYLERLVNLPLPLLLCLLLLQNLLVFAGALLAGYAMRKWYHVPIQRVTVAAWKIGLLTVLINTVITIAGALLWKHGYIRMTYTSGPVIVGDTLILFFAMDMLMYVFHYVIHHTFLYRAVHALHHEAVNPTPIDLFVLHPVETAGFGILWLLILWSGTYNIWSIIIYLVLNVIFGVAGHLGFEPLQSYPRLNRWAGLILGTSAFHHAHHRDVHGNFGFYTSLWDRLFHTYLPVDREK</sequence>
<name>A0A1I0S5J7_9BACT</name>
<evidence type="ECO:0000259" key="6">
    <source>
        <dbReference type="Pfam" id="PF04116"/>
    </source>
</evidence>
<dbReference type="AlphaFoldDB" id="A0A1I0S5J7"/>
<evidence type="ECO:0000256" key="5">
    <source>
        <dbReference type="SAM" id="Phobius"/>
    </source>
</evidence>
<dbReference type="InterPro" id="IPR006694">
    <property type="entry name" value="Fatty_acid_hydroxylase"/>
</dbReference>
<reference evidence="8" key="1">
    <citation type="submission" date="2016-10" db="EMBL/GenBank/DDBJ databases">
        <authorList>
            <person name="Varghese N."/>
            <person name="Submissions S."/>
        </authorList>
    </citation>
    <scope>NUCLEOTIDE SEQUENCE [LARGE SCALE GENOMIC DNA]</scope>
    <source>
        <strain evidence="8">DSM 3695</strain>
    </source>
</reference>
<evidence type="ECO:0000313" key="8">
    <source>
        <dbReference type="Proteomes" id="UP000199310"/>
    </source>
</evidence>
<keyword evidence="2 5" id="KW-0812">Transmembrane</keyword>
<evidence type="ECO:0000256" key="2">
    <source>
        <dbReference type="ARBA" id="ARBA00022692"/>
    </source>
</evidence>
<evidence type="ECO:0000256" key="4">
    <source>
        <dbReference type="ARBA" id="ARBA00023136"/>
    </source>
</evidence>
<dbReference type="GO" id="GO:0016491">
    <property type="term" value="F:oxidoreductase activity"/>
    <property type="evidence" value="ECO:0007669"/>
    <property type="project" value="InterPro"/>
</dbReference>
<dbReference type="PANTHER" id="PTHR11863">
    <property type="entry name" value="STEROL DESATURASE"/>
    <property type="match status" value="1"/>
</dbReference>
<evidence type="ECO:0000256" key="1">
    <source>
        <dbReference type="ARBA" id="ARBA00004370"/>
    </source>
</evidence>
<feature type="domain" description="Fatty acid hydroxylase" evidence="6">
    <location>
        <begin position="95"/>
        <end position="230"/>
    </location>
</feature>
<dbReference type="STRING" id="29529.SAMN04488122_3663"/>
<feature type="transmembrane region" description="Helical" evidence="5">
    <location>
        <begin position="12"/>
        <end position="36"/>
    </location>
</feature>
<keyword evidence="4 5" id="KW-0472">Membrane</keyword>
<evidence type="ECO:0000313" key="7">
    <source>
        <dbReference type="EMBL" id="SEW50015.1"/>
    </source>
</evidence>
<gene>
    <name evidence="7" type="ORF">SAMN04488122_3663</name>
</gene>
<keyword evidence="3 5" id="KW-1133">Transmembrane helix</keyword>
<dbReference type="EMBL" id="FOJG01000002">
    <property type="protein sequence ID" value="SEW50015.1"/>
    <property type="molecule type" value="Genomic_DNA"/>
</dbReference>
<dbReference type="GO" id="GO:0016020">
    <property type="term" value="C:membrane"/>
    <property type="evidence" value="ECO:0007669"/>
    <property type="project" value="UniProtKB-SubCell"/>
</dbReference>
<keyword evidence="8" id="KW-1185">Reference proteome</keyword>
<dbReference type="GO" id="GO:0005506">
    <property type="term" value="F:iron ion binding"/>
    <property type="evidence" value="ECO:0007669"/>
    <property type="project" value="InterPro"/>
</dbReference>
<dbReference type="GO" id="GO:0008610">
    <property type="term" value="P:lipid biosynthetic process"/>
    <property type="evidence" value="ECO:0007669"/>
    <property type="project" value="InterPro"/>
</dbReference>
<comment type="subcellular location">
    <subcellularLocation>
        <location evidence="1">Membrane</location>
    </subcellularLocation>
</comment>